<organism evidence="3 4">
    <name type="scientific">Podila minutissima</name>
    <dbReference type="NCBI Taxonomy" id="64525"/>
    <lineage>
        <taxon>Eukaryota</taxon>
        <taxon>Fungi</taxon>
        <taxon>Fungi incertae sedis</taxon>
        <taxon>Mucoromycota</taxon>
        <taxon>Mortierellomycotina</taxon>
        <taxon>Mortierellomycetes</taxon>
        <taxon>Mortierellales</taxon>
        <taxon>Mortierellaceae</taxon>
        <taxon>Podila</taxon>
    </lineage>
</organism>
<evidence type="ECO:0000256" key="1">
    <source>
        <dbReference type="SAM" id="Coils"/>
    </source>
</evidence>
<feature type="region of interest" description="Disordered" evidence="2">
    <location>
        <begin position="221"/>
        <end position="242"/>
    </location>
</feature>
<dbReference type="Proteomes" id="UP000696485">
    <property type="component" value="Unassembled WGS sequence"/>
</dbReference>
<gene>
    <name evidence="3" type="ORF">BG006_011353</name>
</gene>
<name>A0A9P5SUC3_9FUNG</name>
<dbReference type="EMBL" id="JAAAUY010000097">
    <property type="protein sequence ID" value="KAF9335497.1"/>
    <property type="molecule type" value="Genomic_DNA"/>
</dbReference>
<evidence type="ECO:0000256" key="2">
    <source>
        <dbReference type="SAM" id="MobiDB-lite"/>
    </source>
</evidence>
<keyword evidence="1" id="KW-0175">Coiled coil</keyword>
<sequence length="289" mass="31949">MSKYEPLSKLHKLVQLTHSANGKAIFYSQVNMVMSDSVDEDEAGGWILSAFTGKSYFEREYRRDDLDDLLTSSGDASWEEFANRFKTAVLEGYLHLVDSNPRECTVIIDNNLQSQVSNATIKRAMIEVEMYPVNHASRSEKLGEFMFECASYIQAHGCSISLNHIAVGASTSESSRSSVAALTDGLGSSGKNYEALKTERDTYKSENATLRLEIERLRASQLAAQSSSGGHTATSGRSKAKDRHLALLNNANLMRKRKGVSYLNPRVKKPVIAQGTVFESDDDDDDEEA</sequence>
<dbReference type="AlphaFoldDB" id="A0A9P5SUC3"/>
<accession>A0A9P5SUC3</accession>
<feature type="coiled-coil region" evidence="1">
    <location>
        <begin position="193"/>
        <end position="220"/>
    </location>
</feature>
<reference evidence="3" key="1">
    <citation type="journal article" date="2020" name="Fungal Divers.">
        <title>Resolving the Mortierellaceae phylogeny through synthesis of multi-gene phylogenetics and phylogenomics.</title>
        <authorList>
            <person name="Vandepol N."/>
            <person name="Liber J."/>
            <person name="Desiro A."/>
            <person name="Na H."/>
            <person name="Kennedy M."/>
            <person name="Barry K."/>
            <person name="Grigoriev I.V."/>
            <person name="Miller A.N."/>
            <person name="O'Donnell K."/>
            <person name="Stajich J.E."/>
            <person name="Bonito G."/>
        </authorList>
    </citation>
    <scope>NUCLEOTIDE SEQUENCE</scope>
    <source>
        <strain evidence="3">NVP1</strain>
    </source>
</reference>
<keyword evidence="4" id="KW-1185">Reference proteome</keyword>
<feature type="compositionally biased region" description="Low complexity" evidence="2">
    <location>
        <begin position="221"/>
        <end position="230"/>
    </location>
</feature>
<proteinExistence type="predicted"/>
<evidence type="ECO:0000313" key="3">
    <source>
        <dbReference type="EMBL" id="KAF9335497.1"/>
    </source>
</evidence>
<protein>
    <submittedName>
        <fullName evidence="3">Uncharacterized protein</fullName>
    </submittedName>
</protein>
<comment type="caution">
    <text evidence="3">The sequence shown here is derived from an EMBL/GenBank/DDBJ whole genome shotgun (WGS) entry which is preliminary data.</text>
</comment>
<evidence type="ECO:0000313" key="4">
    <source>
        <dbReference type="Proteomes" id="UP000696485"/>
    </source>
</evidence>